<accession>A0A842IT91</accession>
<evidence type="ECO:0008006" key="4">
    <source>
        <dbReference type="Google" id="ProtNLM"/>
    </source>
</evidence>
<protein>
    <recommendedName>
        <fullName evidence="4">Prepilin-type N-terminal cleavage/methylation domain-containing protein</fullName>
    </recommendedName>
</protein>
<keyword evidence="3" id="KW-1185">Reference proteome</keyword>
<dbReference type="RefSeq" id="WP_185788296.1">
    <property type="nucleotide sequence ID" value="NZ_JACLCP010000001.1"/>
</dbReference>
<evidence type="ECO:0000313" key="3">
    <source>
        <dbReference type="Proteomes" id="UP000533900"/>
    </source>
</evidence>
<gene>
    <name evidence="2" type="ORF">H7F21_05990</name>
</gene>
<evidence type="ECO:0000313" key="2">
    <source>
        <dbReference type="EMBL" id="MBC2844637.1"/>
    </source>
</evidence>
<reference evidence="2" key="1">
    <citation type="submission" date="2020-08" db="EMBL/GenBank/DDBJ databases">
        <title>Winogradskyella ouciana sp. nov., isolated from the hadal seawater of the Mariana Trench.</title>
        <authorList>
            <person name="He X."/>
        </authorList>
    </citation>
    <scope>NUCLEOTIDE SEQUENCE [LARGE SCALE GENOMIC DNA]</scope>
    <source>
        <strain evidence="2">KCTC 52348</strain>
    </source>
</reference>
<dbReference type="Proteomes" id="UP000533900">
    <property type="component" value="Unassembled WGS sequence"/>
</dbReference>
<keyword evidence="1" id="KW-0472">Membrane</keyword>
<organism evidence="2 3">
    <name type="scientific">Winogradskyella flava</name>
    <dbReference type="NCBI Taxonomy" id="1884876"/>
    <lineage>
        <taxon>Bacteria</taxon>
        <taxon>Pseudomonadati</taxon>
        <taxon>Bacteroidota</taxon>
        <taxon>Flavobacteriia</taxon>
        <taxon>Flavobacteriales</taxon>
        <taxon>Flavobacteriaceae</taxon>
        <taxon>Winogradskyella</taxon>
    </lineage>
</organism>
<dbReference type="EMBL" id="JACLCP010000001">
    <property type="protein sequence ID" value="MBC2844637.1"/>
    <property type="molecule type" value="Genomic_DNA"/>
</dbReference>
<keyword evidence="1" id="KW-1133">Transmembrane helix</keyword>
<keyword evidence="1" id="KW-0812">Transmembrane</keyword>
<comment type="caution">
    <text evidence="2">The sequence shown here is derived from an EMBL/GenBank/DDBJ whole genome shotgun (WGS) entry which is preliminary data.</text>
</comment>
<evidence type="ECO:0000256" key="1">
    <source>
        <dbReference type="SAM" id="Phobius"/>
    </source>
</evidence>
<feature type="transmembrane region" description="Helical" evidence="1">
    <location>
        <begin position="13"/>
        <end position="34"/>
    </location>
</feature>
<name>A0A842IT91_9FLAO</name>
<sequence>MKTKVKAFTLNEMVIVMIISTVVIGLAFTVLSLVQKHMWAIQENLKFNTELNRLEEVLWIDINNYNMLFYNDKKNVLKFKTILDSTSYQFHDNYVLRDKDSFHLKIDKQRYYFNGVQVYQGKVDAMKLSMSRQHKDLDLFVFKLNDAKRLMD</sequence>
<proteinExistence type="predicted"/>
<dbReference type="AlphaFoldDB" id="A0A842IT91"/>